<evidence type="ECO:0000313" key="3">
    <source>
        <dbReference type="EMBL" id="QJR34120.1"/>
    </source>
</evidence>
<dbReference type="EMBL" id="CP053085">
    <property type="protein sequence ID" value="QJR34120.1"/>
    <property type="molecule type" value="Genomic_DNA"/>
</dbReference>
<dbReference type="InterPro" id="IPR001296">
    <property type="entry name" value="Glyco_trans_1"/>
</dbReference>
<dbReference type="Gene3D" id="3.40.50.2000">
    <property type="entry name" value="Glycogen Phosphorylase B"/>
    <property type="match status" value="4"/>
</dbReference>
<feature type="domain" description="Glycosyltransferase subfamily 4-like N-terminal" evidence="2">
    <location>
        <begin position="426"/>
        <end position="580"/>
    </location>
</feature>
<dbReference type="Pfam" id="PF13439">
    <property type="entry name" value="Glyco_transf_4"/>
    <property type="match status" value="2"/>
</dbReference>
<protein>
    <submittedName>
        <fullName evidence="3">Glycosyltransferase</fullName>
    </submittedName>
</protein>
<dbReference type="GO" id="GO:0016757">
    <property type="term" value="F:glycosyltransferase activity"/>
    <property type="evidence" value="ECO:0007669"/>
    <property type="project" value="InterPro"/>
</dbReference>
<evidence type="ECO:0000259" key="1">
    <source>
        <dbReference type="Pfam" id="PF00534"/>
    </source>
</evidence>
<dbReference type="PANTHER" id="PTHR12526">
    <property type="entry name" value="GLYCOSYLTRANSFERASE"/>
    <property type="match status" value="1"/>
</dbReference>
<dbReference type="Pfam" id="PF13692">
    <property type="entry name" value="Glyco_trans_1_4"/>
    <property type="match status" value="1"/>
</dbReference>
<keyword evidence="4" id="KW-1185">Reference proteome</keyword>
<dbReference type="InterPro" id="IPR028098">
    <property type="entry name" value="Glyco_trans_4-like_N"/>
</dbReference>
<dbReference type="RefSeq" id="WP_171223546.1">
    <property type="nucleotide sequence ID" value="NZ_CP053085.1"/>
</dbReference>
<reference evidence="3 4" key="1">
    <citation type="submission" date="2020-05" db="EMBL/GenBank/DDBJ databases">
        <title>Complete genome sequence of Gemmatimonas greenlandica TET16.</title>
        <authorList>
            <person name="Zeng Y."/>
        </authorList>
    </citation>
    <scope>NUCLEOTIDE SEQUENCE [LARGE SCALE GENOMIC DNA]</scope>
    <source>
        <strain evidence="3 4">TET16</strain>
    </source>
</reference>
<accession>A0A6M4IHP3</accession>
<dbReference type="PANTHER" id="PTHR12526:SF630">
    <property type="entry name" value="GLYCOSYLTRANSFERASE"/>
    <property type="match status" value="1"/>
</dbReference>
<evidence type="ECO:0000259" key="2">
    <source>
        <dbReference type="Pfam" id="PF13439"/>
    </source>
</evidence>
<dbReference type="SUPFAM" id="SSF53756">
    <property type="entry name" value="UDP-Glycosyltransferase/glycogen phosphorylase"/>
    <property type="match status" value="2"/>
</dbReference>
<proteinExistence type="predicted"/>
<keyword evidence="3" id="KW-0808">Transferase</keyword>
<organism evidence="3 4">
    <name type="scientific">Gemmatimonas groenlandica</name>
    <dbReference type="NCBI Taxonomy" id="2732249"/>
    <lineage>
        <taxon>Bacteria</taxon>
        <taxon>Pseudomonadati</taxon>
        <taxon>Gemmatimonadota</taxon>
        <taxon>Gemmatimonadia</taxon>
        <taxon>Gemmatimonadales</taxon>
        <taxon>Gemmatimonadaceae</taxon>
        <taxon>Gemmatimonas</taxon>
    </lineage>
</organism>
<evidence type="ECO:0000313" key="4">
    <source>
        <dbReference type="Proteomes" id="UP000500938"/>
    </source>
</evidence>
<dbReference type="AlphaFoldDB" id="A0A6M4IHP3"/>
<sequence length="813" mass="87804">MMLRSDASPRLLHIITGLGTGGAEASLVRVIRGAEDPSRHAVVSLTTRGTRADELEAMGVRVWALGLARGHASWQALHDLRSIARDVRADVVQGWMYHASLAASLLSMTSHERWPVLWNVRHALDAWDAEPRKLRWLIQLMARFSSHPKAVIYNSSRAARQHEALGYAAARTVVIPNGVDAERFKPDTASRAATRVSLGLPANAVVIGMAARVDPLKDHDTFLRVAAYLAVRNSSVHFLLVGTGTEAGSAAQPSALDAAMAQRVSEVPALAGRVVRCGERRDMPAVYNACDIVMLTSRSEGSPNAVAEAMSCGVPCVVTDVGDAAQLVGQSGDVAAVGDVIALAEAAFRLVNHGEERAERGRLATARIHAHYTAPLECTAYARLWASTSAGAVSVQWHGASPAKRAPRVLVVTTISTTLDAFLLPFADHFRARGWQVDALAAGATSHPGLAARYDRLFDASWQRRVGGAGHAWRTLCAIWGAPRQVRAIVADGAYDLVHVHTPIAAWITRFALRDRAPSTKVIYTAHGFHAYPGASRLRNVLFRVVERRAAAWTDYLVVINADDFALATRDRLAPNDRIVQHPGIGVDTRHYRAASAVDRRTMRHTLGFSEGQSLVAVVAEFNRNKRQADVIEALALLAKRATTMPTILFLGDGPRRATIESLAVARGVSEHVRFLGHCRDVAAVVASTDALLLPSQREGLPRCLLEAMAMRVPVITSDARGSRDLVAQGRGRSYRTGHVAELADALADLLRQPSDARARADRAAEWIEREAALTHVLTLHDQLYEAALRGIALDVDRSGAAEPSAEVHGRAA</sequence>
<name>A0A6M4IHP3_9BACT</name>
<feature type="domain" description="Glycosyl transferase family 1" evidence="1">
    <location>
        <begin position="600"/>
        <end position="765"/>
    </location>
</feature>
<feature type="domain" description="Glycosyltransferase subfamily 4-like N-terminal" evidence="2">
    <location>
        <begin position="21"/>
        <end position="183"/>
    </location>
</feature>
<gene>
    <name evidence="3" type="ORF">HKW67_00620</name>
</gene>
<dbReference type="Proteomes" id="UP000500938">
    <property type="component" value="Chromosome"/>
</dbReference>
<dbReference type="Pfam" id="PF00534">
    <property type="entry name" value="Glycos_transf_1"/>
    <property type="match status" value="1"/>
</dbReference>
<dbReference type="KEGG" id="ggr:HKW67_00620"/>